<dbReference type="Pfam" id="PF26577">
    <property type="entry name" value="TSEN34_N"/>
    <property type="match status" value="1"/>
</dbReference>
<dbReference type="Proteomes" id="UP000054560">
    <property type="component" value="Unassembled WGS sequence"/>
</dbReference>
<dbReference type="GO" id="GO:0005634">
    <property type="term" value="C:nucleus"/>
    <property type="evidence" value="ECO:0007669"/>
    <property type="project" value="UniProtKB-ARBA"/>
</dbReference>
<dbReference type="GO" id="GO:0000213">
    <property type="term" value="F:tRNA-intron lyase activity"/>
    <property type="evidence" value="ECO:0007669"/>
    <property type="project" value="UniProtKB-EC"/>
</dbReference>
<dbReference type="GO" id="GO:0000379">
    <property type="term" value="P:tRNA-type intron splice site recognition and cleavage"/>
    <property type="evidence" value="ECO:0007669"/>
    <property type="project" value="TreeGrafter"/>
</dbReference>
<gene>
    <name evidence="9" type="ORF">SARC_08972</name>
</gene>
<proteinExistence type="inferred from homology"/>
<dbReference type="EC" id="4.6.1.16" evidence="2"/>
<feature type="compositionally biased region" description="Low complexity" evidence="6">
    <location>
        <begin position="25"/>
        <end position="41"/>
    </location>
</feature>
<evidence type="ECO:0000256" key="4">
    <source>
        <dbReference type="ARBA" id="ARBA00023239"/>
    </source>
</evidence>
<dbReference type="STRING" id="667725.A0A0L0FP91"/>
<evidence type="ECO:0000256" key="1">
    <source>
        <dbReference type="ARBA" id="ARBA00008078"/>
    </source>
</evidence>
<comment type="catalytic activity">
    <reaction evidence="5">
        <text>pretRNA = a 3'-half-tRNA molecule with a 5'-OH end + a 5'-half-tRNA molecule with a 2',3'-cyclic phosphate end + an intron with a 2',3'-cyclic phosphate and a 5'-hydroxyl terminus.</text>
        <dbReference type="EC" id="4.6.1.16"/>
    </reaction>
</comment>
<dbReference type="eggNOG" id="KOG4133">
    <property type="taxonomic scope" value="Eukaryota"/>
</dbReference>
<keyword evidence="10" id="KW-1185">Reference proteome</keyword>
<dbReference type="EMBL" id="KQ242459">
    <property type="protein sequence ID" value="KNC78602.1"/>
    <property type="molecule type" value="Genomic_DNA"/>
</dbReference>
<dbReference type="InterPro" id="IPR036167">
    <property type="entry name" value="tRNA_intron_Endo_cat-like_sf"/>
</dbReference>
<keyword evidence="4" id="KW-0456">Lyase</keyword>
<dbReference type="Gene3D" id="3.40.1350.10">
    <property type="match status" value="1"/>
</dbReference>
<evidence type="ECO:0000313" key="10">
    <source>
        <dbReference type="Proteomes" id="UP000054560"/>
    </source>
</evidence>
<protein>
    <recommendedName>
        <fullName evidence="2">tRNA-intron lyase</fullName>
        <ecNumber evidence="2">4.6.1.16</ecNumber>
    </recommendedName>
</protein>
<evidence type="ECO:0000256" key="2">
    <source>
        <dbReference type="ARBA" id="ARBA00012573"/>
    </source>
</evidence>
<dbReference type="NCBIfam" id="TIGR00324">
    <property type="entry name" value="endA"/>
    <property type="match status" value="1"/>
</dbReference>
<evidence type="ECO:0000259" key="8">
    <source>
        <dbReference type="Pfam" id="PF26577"/>
    </source>
</evidence>
<comment type="similarity">
    <text evidence="1">Belongs to the tRNA-intron endonuclease family.</text>
</comment>
<dbReference type="PANTHER" id="PTHR13070:SF0">
    <property type="entry name" value="TRNA-SPLICING ENDONUCLEASE SUBUNIT SEN34"/>
    <property type="match status" value="1"/>
</dbReference>
<dbReference type="GO" id="GO:0003676">
    <property type="term" value="F:nucleic acid binding"/>
    <property type="evidence" value="ECO:0007669"/>
    <property type="project" value="InterPro"/>
</dbReference>
<name>A0A0L0FP91_9EUKA</name>
<dbReference type="CDD" id="cd22363">
    <property type="entry name" value="tRNA-intron_lyase_C"/>
    <property type="match status" value="1"/>
</dbReference>
<keyword evidence="3" id="KW-0819">tRNA processing</keyword>
<feature type="domain" description="TSEN34 N-terminal" evidence="8">
    <location>
        <begin position="53"/>
        <end position="119"/>
    </location>
</feature>
<dbReference type="Pfam" id="PF01974">
    <property type="entry name" value="tRNA_int_endo"/>
    <property type="match status" value="1"/>
</dbReference>
<dbReference type="InterPro" id="IPR006676">
    <property type="entry name" value="tRNA_splic"/>
</dbReference>
<reference evidence="9 10" key="1">
    <citation type="submission" date="2011-02" db="EMBL/GenBank/DDBJ databases">
        <title>The Genome Sequence of Sphaeroforma arctica JP610.</title>
        <authorList>
            <consortium name="The Broad Institute Genome Sequencing Platform"/>
            <person name="Russ C."/>
            <person name="Cuomo C."/>
            <person name="Young S.K."/>
            <person name="Zeng Q."/>
            <person name="Gargeya S."/>
            <person name="Alvarado L."/>
            <person name="Berlin A."/>
            <person name="Chapman S.B."/>
            <person name="Chen Z."/>
            <person name="Freedman E."/>
            <person name="Gellesch M."/>
            <person name="Goldberg J."/>
            <person name="Griggs A."/>
            <person name="Gujja S."/>
            <person name="Heilman E."/>
            <person name="Heiman D."/>
            <person name="Howarth C."/>
            <person name="Mehta T."/>
            <person name="Neiman D."/>
            <person name="Pearson M."/>
            <person name="Roberts A."/>
            <person name="Saif S."/>
            <person name="Shea T."/>
            <person name="Shenoy N."/>
            <person name="Sisk P."/>
            <person name="Stolte C."/>
            <person name="Sykes S."/>
            <person name="White J."/>
            <person name="Yandava C."/>
            <person name="Burger G."/>
            <person name="Gray M.W."/>
            <person name="Holland P.W.H."/>
            <person name="King N."/>
            <person name="Lang F.B.F."/>
            <person name="Roger A.J."/>
            <person name="Ruiz-Trillo I."/>
            <person name="Haas B."/>
            <person name="Nusbaum C."/>
            <person name="Birren B."/>
        </authorList>
    </citation>
    <scope>NUCLEOTIDE SEQUENCE [LARGE SCALE GENOMIC DNA]</scope>
    <source>
        <strain evidence="9 10">JP610</strain>
    </source>
</reference>
<evidence type="ECO:0000256" key="6">
    <source>
        <dbReference type="SAM" id="MobiDB-lite"/>
    </source>
</evidence>
<evidence type="ECO:0000256" key="3">
    <source>
        <dbReference type="ARBA" id="ARBA00022694"/>
    </source>
</evidence>
<dbReference type="RefSeq" id="XP_014152504.1">
    <property type="nucleotide sequence ID" value="XM_014297029.1"/>
</dbReference>
<evidence type="ECO:0000259" key="7">
    <source>
        <dbReference type="Pfam" id="PF01974"/>
    </source>
</evidence>
<sequence>MNIAVVEYACGHASPCERQSNQALSSTENSSRNSRSRPSCSDETVNENRTIILVKSADNILLWDVDDCVYLRTQLRLLGDAVGSLPTQIHQNVILGVPMLISPECAFMLVNQGKAKLVDGSDVLGYTEAHADRFLNCRSEDFKSFDAKHEDIEKHGGHFGKEVKNEVKMSKYPDAKFETNTLSVAVTHDPKRTAELPPMVNWDFPRTAVDWARLRIFRDLYERGFYMTSGCKFGGDYLCYRGDPAVCHSTFIVRIVAWDYELTALELVGLGRLGVAVKKTSLLAAVNESTDEIRYISLSRSPFDTPRNDPT</sequence>
<dbReference type="GeneID" id="25909476"/>
<dbReference type="InterPro" id="IPR006677">
    <property type="entry name" value="tRNA_intron_Endonuc_cat-like"/>
</dbReference>
<dbReference type="OrthoDB" id="48041at2759"/>
<feature type="domain" description="tRNA intron endonuclease catalytic" evidence="7">
    <location>
        <begin position="211"/>
        <end position="295"/>
    </location>
</feature>
<dbReference type="AlphaFoldDB" id="A0A0L0FP91"/>
<organism evidence="9 10">
    <name type="scientific">Sphaeroforma arctica JP610</name>
    <dbReference type="NCBI Taxonomy" id="667725"/>
    <lineage>
        <taxon>Eukaryota</taxon>
        <taxon>Ichthyosporea</taxon>
        <taxon>Ichthyophonida</taxon>
        <taxon>Sphaeroforma</taxon>
    </lineage>
</organism>
<dbReference type="PANTHER" id="PTHR13070">
    <property type="entry name" value="TRNA-SPLICING ENDONUCLEASE SUBUNIT SEN34-RELATED"/>
    <property type="match status" value="1"/>
</dbReference>
<feature type="region of interest" description="Disordered" evidence="6">
    <location>
        <begin position="21"/>
        <end position="42"/>
    </location>
</feature>
<accession>A0A0L0FP91</accession>
<evidence type="ECO:0000256" key="5">
    <source>
        <dbReference type="ARBA" id="ARBA00034031"/>
    </source>
</evidence>
<dbReference type="SUPFAM" id="SSF53032">
    <property type="entry name" value="tRNA-intron endonuclease catalytic domain-like"/>
    <property type="match status" value="1"/>
</dbReference>
<evidence type="ECO:0000313" key="9">
    <source>
        <dbReference type="EMBL" id="KNC78602.1"/>
    </source>
</evidence>
<dbReference type="InterPro" id="IPR059049">
    <property type="entry name" value="TSEN34_N"/>
</dbReference>
<dbReference type="InterPro" id="IPR011856">
    <property type="entry name" value="tRNA_endonuc-like_dom_sf"/>
</dbReference>